<keyword evidence="2" id="KW-1185">Reference proteome</keyword>
<dbReference type="AlphaFoldDB" id="A0A8J4UDR1"/>
<reference evidence="1" key="1">
    <citation type="submission" date="2020-07" db="EMBL/GenBank/DDBJ databases">
        <title>Clarias magur genome sequencing, assembly and annotation.</title>
        <authorList>
            <person name="Kushwaha B."/>
            <person name="Kumar R."/>
            <person name="Das P."/>
            <person name="Joshi C.G."/>
            <person name="Kumar D."/>
            <person name="Nagpure N.S."/>
            <person name="Pandey M."/>
            <person name="Agarwal S."/>
            <person name="Srivastava S."/>
            <person name="Singh M."/>
            <person name="Sahoo L."/>
            <person name="Jayasankar P."/>
            <person name="Meher P.K."/>
            <person name="Koringa P.G."/>
            <person name="Iquebal M.A."/>
            <person name="Das S.P."/>
            <person name="Bit A."/>
            <person name="Patnaik S."/>
            <person name="Patel N."/>
            <person name="Shah T.M."/>
            <person name="Hinsu A."/>
            <person name="Jena J.K."/>
        </authorList>
    </citation>
    <scope>NUCLEOTIDE SEQUENCE</scope>
    <source>
        <strain evidence="1">CIFAMagur01</strain>
        <tissue evidence="1">Testis</tissue>
    </source>
</reference>
<sequence>MSCLIWSRGGEEAEAIMSLPVICNGYRSHKGHTVTPKKVRFQVPVCSVYLLSDLLSRYERGQLGF</sequence>
<comment type="caution">
    <text evidence="1">The sequence shown here is derived from an EMBL/GenBank/DDBJ whole genome shotgun (WGS) entry which is preliminary data.</text>
</comment>
<evidence type="ECO:0000313" key="2">
    <source>
        <dbReference type="Proteomes" id="UP000727407"/>
    </source>
</evidence>
<protein>
    <submittedName>
        <fullName evidence="1">Pleckstrin homology-like domain family B member 1 isoform X1</fullName>
    </submittedName>
</protein>
<dbReference type="EMBL" id="QNUK01000469">
    <property type="protein sequence ID" value="KAF5892882.1"/>
    <property type="molecule type" value="Genomic_DNA"/>
</dbReference>
<gene>
    <name evidence="1" type="ORF">DAT39_017415</name>
</gene>
<organism evidence="1 2">
    <name type="scientific">Clarias magur</name>
    <name type="common">Asian catfish</name>
    <name type="synonym">Macropteronotus magur</name>
    <dbReference type="NCBI Taxonomy" id="1594786"/>
    <lineage>
        <taxon>Eukaryota</taxon>
        <taxon>Metazoa</taxon>
        <taxon>Chordata</taxon>
        <taxon>Craniata</taxon>
        <taxon>Vertebrata</taxon>
        <taxon>Euteleostomi</taxon>
        <taxon>Actinopterygii</taxon>
        <taxon>Neopterygii</taxon>
        <taxon>Teleostei</taxon>
        <taxon>Ostariophysi</taxon>
        <taxon>Siluriformes</taxon>
        <taxon>Clariidae</taxon>
        <taxon>Clarias</taxon>
    </lineage>
</organism>
<name>A0A8J4UDR1_CLAMG</name>
<proteinExistence type="predicted"/>
<accession>A0A8J4UDR1</accession>
<evidence type="ECO:0000313" key="1">
    <source>
        <dbReference type="EMBL" id="KAF5892882.1"/>
    </source>
</evidence>
<dbReference type="Proteomes" id="UP000727407">
    <property type="component" value="Unassembled WGS sequence"/>
</dbReference>